<evidence type="ECO:0000313" key="4">
    <source>
        <dbReference type="EMBL" id="KTQ85174.1"/>
    </source>
</evidence>
<keyword evidence="2 3" id="KW-0479">Metal-binding</keyword>
<evidence type="ECO:0000313" key="5">
    <source>
        <dbReference type="Proteomes" id="UP000078272"/>
    </source>
</evidence>
<dbReference type="PANTHER" id="PTHR37302:SF1">
    <property type="entry name" value="PROTEIN DINB"/>
    <property type="match status" value="1"/>
</dbReference>
<dbReference type="Gene3D" id="1.20.120.450">
    <property type="entry name" value="dinb family like domain"/>
    <property type="match status" value="1"/>
</dbReference>
<dbReference type="SUPFAM" id="SSF109854">
    <property type="entry name" value="DinB/YfiT-like putative metalloenzymes"/>
    <property type="match status" value="1"/>
</dbReference>
<dbReference type="RefSeq" id="WP_058636612.1">
    <property type="nucleotide sequence ID" value="NZ_LDPZ01000066.1"/>
</dbReference>
<dbReference type="STRING" id="401562.NS365_08170"/>
<feature type="binding site" evidence="3">
    <location>
        <position position="134"/>
    </location>
    <ligand>
        <name>a divalent metal cation</name>
        <dbReference type="ChEBI" id="CHEBI:60240"/>
    </ligand>
</feature>
<sequence>MYHEQLMTFAAYNSWANVRLFEAAAALGPERFAEDRGVFFRSMRGTLNHLLATDRIWMRRFTGEGDAPDRLDAVLFEKFEPLHEARVSEDARIERYIASLDEARLAGEFRYTPITKPVEVSGRLGPALFHLFNHQTHHRGQAHAVLTGFGLEAPGLDLIAFLRETGRD</sequence>
<protein>
    <submittedName>
        <fullName evidence="4">Diguanylate cyclase</fullName>
    </submittedName>
</protein>
<dbReference type="PATRIC" id="fig|401562.3.peg.4628"/>
<dbReference type="InterPro" id="IPR034660">
    <property type="entry name" value="DinB/YfiT-like"/>
</dbReference>
<evidence type="ECO:0000256" key="2">
    <source>
        <dbReference type="ARBA" id="ARBA00022723"/>
    </source>
</evidence>
<feature type="binding site" evidence="3">
    <location>
        <position position="138"/>
    </location>
    <ligand>
        <name>a divalent metal cation</name>
        <dbReference type="ChEBI" id="CHEBI:60240"/>
    </ligand>
</feature>
<dbReference type="GO" id="GO:0046872">
    <property type="term" value="F:metal ion binding"/>
    <property type="evidence" value="ECO:0007669"/>
    <property type="project" value="UniProtKB-KW"/>
</dbReference>
<reference evidence="4 5" key="1">
    <citation type="journal article" date="2016" name="Front. Microbiol.">
        <title>Genomic Resource of Rice Seed Associated Bacteria.</title>
        <authorList>
            <person name="Midha S."/>
            <person name="Bansal K."/>
            <person name="Sharma S."/>
            <person name="Kumar N."/>
            <person name="Patil P.P."/>
            <person name="Chaudhry V."/>
            <person name="Patil P.B."/>
        </authorList>
    </citation>
    <scope>NUCLEOTIDE SEQUENCE [LARGE SCALE GENOMIC DNA]</scope>
    <source>
        <strain evidence="4 5">NS226</strain>
    </source>
</reference>
<name>A0A175R3X0_9HYPH</name>
<dbReference type="AlphaFoldDB" id="A0A175R3X0"/>
<comment type="caution">
    <text evidence="4">The sequence shown here is derived from an EMBL/GenBank/DDBJ whole genome shotgun (WGS) entry which is preliminary data.</text>
</comment>
<dbReference type="EMBL" id="LDPZ01000066">
    <property type="protein sequence ID" value="KTQ85174.1"/>
    <property type="molecule type" value="Genomic_DNA"/>
</dbReference>
<dbReference type="OrthoDB" id="9807509at2"/>
<dbReference type="Proteomes" id="UP000078272">
    <property type="component" value="Unassembled WGS sequence"/>
</dbReference>
<evidence type="ECO:0000256" key="1">
    <source>
        <dbReference type="ARBA" id="ARBA00008635"/>
    </source>
</evidence>
<proteinExistence type="inferred from homology"/>
<accession>A0A175R3X0</accession>
<dbReference type="PANTHER" id="PTHR37302">
    <property type="entry name" value="SLR1116 PROTEIN"/>
    <property type="match status" value="1"/>
</dbReference>
<organism evidence="4 5">
    <name type="scientific">Aureimonas ureilytica</name>
    <dbReference type="NCBI Taxonomy" id="401562"/>
    <lineage>
        <taxon>Bacteria</taxon>
        <taxon>Pseudomonadati</taxon>
        <taxon>Pseudomonadota</taxon>
        <taxon>Alphaproteobacteria</taxon>
        <taxon>Hyphomicrobiales</taxon>
        <taxon>Aurantimonadaceae</taxon>
        <taxon>Aureimonas</taxon>
    </lineage>
</organism>
<evidence type="ECO:0000256" key="3">
    <source>
        <dbReference type="PIRSR" id="PIRSR607837-1"/>
    </source>
</evidence>
<gene>
    <name evidence="4" type="ORF">NS226_20970</name>
</gene>
<dbReference type="InterPro" id="IPR007837">
    <property type="entry name" value="DinB"/>
</dbReference>
<dbReference type="Pfam" id="PF05163">
    <property type="entry name" value="DinB"/>
    <property type="match status" value="1"/>
</dbReference>
<comment type="similarity">
    <text evidence="1">Belongs to the DinB family.</text>
</comment>
<feature type="binding site" evidence="3">
    <location>
        <position position="49"/>
    </location>
    <ligand>
        <name>a divalent metal cation</name>
        <dbReference type="ChEBI" id="CHEBI:60240"/>
    </ligand>
</feature>